<dbReference type="PROSITE" id="PS51257">
    <property type="entry name" value="PROKAR_LIPOPROTEIN"/>
    <property type="match status" value="1"/>
</dbReference>
<dbReference type="EMBL" id="CP046884">
    <property type="protein sequence ID" value="QNQ91301.1"/>
    <property type="molecule type" value="Genomic_DNA"/>
</dbReference>
<accession>A0A7H0SRX6</accession>
<dbReference type="KEGG" id="cpoy:GP475_12145"/>
<reference evidence="1 2" key="1">
    <citation type="submission" date="2019-12" db="EMBL/GenBank/DDBJ databases">
        <title>Corynebacterium sp. nov., isolated from feces of the Anser Albifrons in China.</title>
        <authorList>
            <person name="Liu Q."/>
        </authorList>
    </citation>
    <scope>NUCLEOTIDE SEQUENCE [LARGE SCALE GENOMIC DNA]</scope>
    <source>
        <strain evidence="1 2">4H37-19</strain>
    </source>
</reference>
<protein>
    <submittedName>
        <fullName evidence="1">DUF3558 domain-containing protein</fullName>
    </submittedName>
</protein>
<evidence type="ECO:0000313" key="2">
    <source>
        <dbReference type="Proteomes" id="UP000516320"/>
    </source>
</evidence>
<sequence>MARRSAPSALGMVLSSMMILLLLSGCSNDVSKTQQEETTVTAASGIEFDPHMPYAPGEFNAEDPNFTLRNICEDYTDDMAAELELGKRLPNVEEPSSEHGYLCQFVPKTRMESFDDLFLVNDSFAKEQIENNLVIFQDPHQSRIPGVYSYLLSPHDQYQCTAAYASNSGRVNLTYFDFDLRGRPEALCNNAVQTLEKIIIRIGGSL</sequence>
<organism evidence="1 2">
    <name type="scientific">Corynebacterium poyangense</name>
    <dbReference type="NCBI Taxonomy" id="2684405"/>
    <lineage>
        <taxon>Bacteria</taxon>
        <taxon>Bacillati</taxon>
        <taxon>Actinomycetota</taxon>
        <taxon>Actinomycetes</taxon>
        <taxon>Mycobacteriales</taxon>
        <taxon>Corynebacteriaceae</taxon>
        <taxon>Corynebacterium</taxon>
    </lineage>
</organism>
<evidence type="ECO:0000313" key="1">
    <source>
        <dbReference type="EMBL" id="QNQ91301.1"/>
    </source>
</evidence>
<dbReference type="RefSeq" id="WP_187974613.1">
    <property type="nucleotide sequence ID" value="NZ_CP046884.1"/>
</dbReference>
<dbReference type="AlphaFoldDB" id="A0A7H0SRX6"/>
<gene>
    <name evidence="1" type="ORF">GP475_12145</name>
</gene>
<proteinExistence type="predicted"/>
<name>A0A7H0SRX6_9CORY</name>
<dbReference type="Proteomes" id="UP000516320">
    <property type="component" value="Chromosome"/>
</dbReference>
<keyword evidence="2" id="KW-1185">Reference proteome</keyword>